<name>A0A1Q9EPX3_SYMMI</name>
<evidence type="ECO:0008006" key="4">
    <source>
        <dbReference type="Google" id="ProtNLM"/>
    </source>
</evidence>
<comment type="caution">
    <text evidence="2">The sequence shown here is derived from an EMBL/GenBank/DDBJ whole genome shotgun (WGS) entry which is preliminary data.</text>
</comment>
<organism evidence="2 3">
    <name type="scientific">Symbiodinium microadriaticum</name>
    <name type="common">Dinoflagellate</name>
    <name type="synonym">Zooxanthella microadriatica</name>
    <dbReference type="NCBI Taxonomy" id="2951"/>
    <lineage>
        <taxon>Eukaryota</taxon>
        <taxon>Sar</taxon>
        <taxon>Alveolata</taxon>
        <taxon>Dinophyceae</taxon>
        <taxon>Suessiales</taxon>
        <taxon>Symbiodiniaceae</taxon>
        <taxon>Symbiodinium</taxon>
    </lineage>
</organism>
<protein>
    <recommendedName>
        <fullName evidence="4">Ubiquitin-like domain-containing protein</fullName>
    </recommendedName>
</protein>
<dbReference type="Proteomes" id="UP000186817">
    <property type="component" value="Unassembled WGS sequence"/>
</dbReference>
<dbReference type="CDD" id="cd17039">
    <property type="entry name" value="Ubl_ubiquitin_like"/>
    <property type="match status" value="1"/>
</dbReference>
<sequence length="104" mass="11302">MSVSVVDEAEADENRPHPHGLDTCSTAPRPLRIVGLTGLLGTISIDLQTTVAEAQKMIAKSLKVPVQEQHLISQSRCLSCNEILGGALGENLEDQWHSSERDAW</sequence>
<dbReference type="OrthoDB" id="10366749at2759"/>
<evidence type="ECO:0000313" key="3">
    <source>
        <dbReference type="Proteomes" id="UP000186817"/>
    </source>
</evidence>
<reference evidence="2 3" key="1">
    <citation type="submission" date="2016-02" db="EMBL/GenBank/DDBJ databases">
        <title>Genome analysis of coral dinoflagellate symbionts highlights evolutionary adaptations to a symbiotic lifestyle.</title>
        <authorList>
            <person name="Aranda M."/>
            <person name="Li Y."/>
            <person name="Liew Y.J."/>
            <person name="Baumgarten S."/>
            <person name="Simakov O."/>
            <person name="Wilson M."/>
            <person name="Piel J."/>
            <person name="Ashoor H."/>
            <person name="Bougouffa S."/>
            <person name="Bajic V.B."/>
            <person name="Ryu T."/>
            <person name="Ravasi T."/>
            <person name="Bayer T."/>
            <person name="Micklem G."/>
            <person name="Kim H."/>
            <person name="Bhak J."/>
            <person name="Lajeunesse T.C."/>
            <person name="Voolstra C.R."/>
        </authorList>
    </citation>
    <scope>NUCLEOTIDE SEQUENCE [LARGE SCALE GENOMIC DNA]</scope>
    <source>
        <strain evidence="2 3">CCMP2467</strain>
    </source>
</reference>
<keyword evidence="3" id="KW-1185">Reference proteome</keyword>
<dbReference type="SUPFAM" id="SSF54236">
    <property type="entry name" value="Ubiquitin-like"/>
    <property type="match status" value="1"/>
</dbReference>
<dbReference type="InterPro" id="IPR029071">
    <property type="entry name" value="Ubiquitin-like_domsf"/>
</dbReference>
<dbReference type="EMBL" id="LSRX01000097">
    <property type="protein sequence ID" value="OLQ09427.1"/>
    <property type="molecule type" value="Genomic_DNA"/>
</dbReference>
<proteinExistence type="predicted"/>
<dbReference type="AlphaFoldDB" id="A0A1Q9EPX3"/>
<accession>A0A1Q9EPX3</accession>
<evidence type="ECO:0000256" key="1">
    <source>
        <dbReference type="SAM" id="MobiDB-lite"/>
    </source>
</evidence>
<gene>
    <name evidence="2" type="ORF">AK812_SmicGene6942</name>
</gene>
<evidence type="ECO:0000313" key="2">
    <source>
        <dbReference type="EMBL" id="OLQ09427.1"/>
    </source>
</evidence>
<feature type="region of interest" description="Disordered" evidence="1">
    <location>
        <begin position="1"/>
        <end position="24"/>
    </location>
</feature>